<dbReference type="InParanoid" id="E3MUG3"/>
<dbReference type="InterPro" id="IPR012885">
    <property type="entry name" value="F-box_Sdz-33"/>
</dbReference>
<organism evidence="3">
    <name type="scientific">Caenorhabditis remanei</name>
    <name type="common">Caenorhabditis vulgaris</name>
    <dbReference type="NCBI Taxonomy" id="31234"/>
    <lineage>
        <taxon>Eukaryota</taxon>
        <taxon>Metazoa</taxon>
        <taxon>Ecdysozoa</taxon>
        <taxon>Nematoda</taxon>
        <taxon>Chromadorea</taxon>
        <taxon>Rhabditida</taxon>
        <taxon>Rhabditina</taxon>
        <taxon>Rhabditomorpha</taxon>
        <taxon>Rhabditoidea</taxon>
        <taxon>Rhabditidae</taxon>
        <taxon>Peloderinae</taxon>
        <taxon>Caenorhabditis</taxon>
    </lineage>
</organism>
<dbReference type="Proteomes" id="UP000008281">
    <property type="component" value="Unassembled WGS sequence"/>
</dbReference>
<dbReference type="InterPro" id="IPR053222">
    <property type="entry name" value="Zygotic_Embryogenesis-Asso"/>
</dbReference>
<accession>E3MUG3</accession>
<evidence type="ECO:0000259" key="1">
    <source>
        <dbReference type="Pfam" id="PF07735"/>
    </source>
</evidence>
<dbReference type="EMBL" id="DS268479">
    <property type="protein sequence ID" value="EFP09753.1"/>
    <property type="molecule type" value="Genomic_DNA"/>
</dbReference>
<dbReference type="PANTHER" id="PTHR22899:SF0">
    <property type="entry name" value="F-BOX ASSOCIATED DOMAIN-CONTAINING PROTEIN-RELATED"/>
    <property type="match status" value="1"/>
</dbReference>
<dbReference type="HOGENOM" id="CLU_1327488_0_0_1"/>
<dbReference type="Pfam" id="PF07735">
    <property type="entry name" value="FBA_2"/>
    <property type="match status" value="1"/>
</dbReference>
<proteinExistence type="predicted"/>
<name>E3MUG3_CAERE</name>
<sequence length="207" mass="24564">MNEKVPFLLEIGDGEYEPEWIQRSLNGLAKRKLEVSDPCDDERPQSIIDCFTTEPMFVIEKNPYLNGEPMELEQTSKFLMRNYDFIQLGHEFPMNLDLLLMTNSKIINLDNHNFSLKDLRFILRSWMHGALPNLQFLCFLTNQLVNQYELIHGIHHQVISQRIVREKKFLCQSIQSSVTAYGGFDIWKFYQLYNREDFCTFQLVVWN</sequence>
<reference evidence="2" key="1">
    <citation type="submission" date="2007-07" db="EMBL/GenBank/DDBJ databases">
        <title>PCAP assembly of the Caenorhabditis remanei genome.</title>
        <authorList>
            <consortium name="The Caenorhabditis remanei Sequencing Consortium"/>
            <person name="Wilson R.K."/>
        </authorList>
    </citation>
    <scope>NUCLEOTIDE SEQUENCE [LARGE SCALE GENOMIC DNA]</scope>
    <source>
        <strain evidence="2">PB4641</strain>
    </source>
</reference>
<feature type="domain" description="Sdz-33 F-box" evidence="1">
    <location>
        <begin position="76"/>
        <end position="139"/>
    </location>
</feature>
<protein>
    <recommendedName>
        <fullName evidence="1">Sdz-33 F-box domain-containing protein</fullName>
    </recommendedName>
</protein>
<dbReference type="PANTHER" id="PTHR22899">
    <property type="entry name" value="CYCLIN-RELATED F-BOX FAMILY"/>
    <property type="match status" value="1"/>
</dbReference>
<evidence type="ECO:0000313" key="2">
    <source>
        <dbReference type="EMBL" id="EFP09753.1"/>
    </source>
</evidence>
<keyword evidence="3" id="KW-1185">Reference proteome</keyword>
<evidence type="ECO:0000313" key="3">
    <source>
        <dbReference type="Proteomes" id="UP000008281"/>
    </source>
</evidence>
<dbReference type="AlphaFoldDB" id="E3MUG3"/>
<gene>
    <name evidence="2" type="ORF">CRE_21938</name>
</gene>